<organism evidence="8 9">
    <name type="scientific">Formivibrio citricus</name>
    <dbReference type="NCBI Taxonomy" id="83765"/>
    <lineage>
        <taxon>Bacteria</taxon>
        <taxon>Pseudomonadati</taxon>
        <taxon>Pseudomonadota</taxon>
        <taxon>Betaproteobacteria</taxon>
        <taxon>Neisseriales</taxon>
        <taxon>Chitinibacteraceae</taxon>
        <taxon>Formivibrio</taxon>
    </lineage>
</organism>
<comment type="subcellular location">
    <subcellularLocation>
        <location evidence="1">Cell outer membrane</location>
        <topology evidence="1">Lipid-anchor</topology>
    </subcellularLocation>
</comment>
<evidence type="ECO:0000313" key="9">
    <source>
        <dbReference type="Proteomes" id="UP000242869"/>
    </source>
</evidence>
<dbReference type="PANTHER" id="PTHR35603:SF1">
    <property type="entry name" value="OUTER MEMBRANE LIPOPROTEIN SLYB"/>
    <property type="match status" value="1"/>
</dbReference>
<feature type="domain" description="Glycine zipper" evidence="7">
    <location>
        <begin position="60"/>
        <end position="103"/>
    </location>
</feature>
<protein>
    <submittedName>
        <fullName evidence="8">Outer membrane lipoprotein SlyB</fullName>
    </submittedName>
</protein>
<dbReference type="PROSITE" id="PS51257">
    <property type="entry name" value="PROKAR_LIPOPROTEIN"/>
    <property type="match status" value="1"/>
</dbReference>
<evidence type="ECO:0000256" key="1">
    <source>
        <dbReference type="ARBA" id="ARBA00004459"/>
    </source>
</evidence>
<keyword evidence="5 8" id="KW-0449">Lipoprotein</keyword>
<sequence>MLIRKSAVAATVALTLAVAGCTTPDSANVYSKSELRRPAKVRSGVIEQIRPVKMEDAMGIGAVTGAAIGGIAAGSNIGDGRGSLVAGIVGALLGGLLGDKIERGIVRKDVLEITVRMENGERLVIVEDADINLQPGQTVDVIDDGKTARVVPAARMSPAGQP</sequence>
<accession>A0A1I5CF65</accession>
<dbReference type="EMBL" id="FOVE01000019">
    <property type="protein sequence ID" value="SFN85563.1"/>
    <property type="molecule type" value="Genomic_DNA"/>
</dbReference>
<name>A0A1I5CF65_9NEIS</name>
<evidence type="ECO:0000256" key="6">
    <source>
        <dbReference type="SAM" id="SignalP"/>
    </source>
</evidence>
<evidence type="ECO:0000256" key="3">
    <source>
        <dbReference type="ARBA" id="ARBA00023136"/>
    </source>
</evidence>
<reference evidence="9" key="1">
    <citation type="submission" date="2016-10" db="EMBL/GenBank/DDBJ databases">
        <authorList>
            <person name="Varghese N."/>
            <person name="Submissions S."/>
        </authorList>
    </citation>
    <scope>NUCLEOTIDE SEQUENCE [LARGE SCALE GENOMIC DNA]</scope>
    <source>
        <strain evidence="9">DSM 6150</strain>
    </source>
</reference>
<dbReference type="InterPro" id="IPR051407">
    <property type="entry name" value="Bact_OM_lipoprot/Surf_antigen"/>
</dbReference>
<evidence type="ECO:0000256" key="5">
    <source>
        <dbReference type="ARBA" id="ARBA00023288"/>
    </source>
</evidence>
<dbReference type="Proteomes" id="UP000242869">
    <property type="component" value="Unassembled WGS sequence"/>
</dbReference>
<gene>
    <name evidence="8" type="ORF">SAMN05660284_02399</name>
</gene>
<dbReference type="OrthoDB" id="5298161at2"/>
<keyword evidence="9" id="KW-1185">Reference proteome</keyword>
<dbReference type="STRING" id="83765.SAMN05660284_02399"/>
<feature type="chain" id="PRO_5017295831" evidence="6">
    <location>
        <begin position="28"/>
        <end position="162"/>
    </location>
</feature>
<dbReference type="PANTHER" id="PTHR35603">
    <property type="match status" value="1"/>
</dbReference>
<keyword evidence="2 6" id="KW-0732">Signal</keyword>
<keyword evidence="4" id="KW-0564">Palmitate</keyword>
<dbReference type="GO" id="GO:0009279">
    <property type="term" value="C:cell outer membrane"/>
    <property type="evidence" value="ECO:0007669"/>
    <property type="project" value="UniProtKB-SubCell"/>
</dbReference>
<dbReference type="RefSeq" id="WP_091196857.1">
    <property type="nucleotide sequence ID" value="NZ_FOVE01000019.1"/>
</dbReference>
<dbReference type="InterPro" id="IPR039567">
    <property type="entry name" value="Gly-zipper"/>
</dbReference>
<proteinExistence type="predicted"/>
<keyword evidence="3" id="KW-0472">Membrane</keyword>
<feature type="signal peptide" evidence="6">
    <location>
        <begin position="1"/>
        <end position="27"/>
    </location>
</feature>
<dbReference type="AlphaFoldDB" id="A0A1I5CF65"/>
<evidence type="ECO:0000256" key="2">
    <source>
        <dbReference type="ARBA" id="ARBA00022729"/>
    </source>
</evidence>
<evidence type="ECO:0000259" key="7">
    <source>
        <dbReference type="Pfam" id="PF13488"/>
    </source>
</evidence>
<dbReference type="Pfam" id="PF13488">
    <property type="entry name" value="Gly-zipper_Omp"/>
    <property type="match status" value="1"/>
</dbReference>
<evidence type="ECO:0000313" key="8">
    <source>
        <dbReference type="EMBL" id="SFN85563.1"/>
    </source>
</evidence>
<evidence type="ECO:0000256" key="4">
    <source>
        <dbReference type="ARBA" id="ARBA00023139"/>
    </source>
</evidence>